<feature type="region of interest" description="Disordered" evidence="2">
    <location>
        <begin position="1"/>
        <end position="79"/>
    </location>
</feature>
<evidence type="ECO:0000313" key="5">
    <source>
        <dbReference type="Proteomes" id="UP001362999"/>
    </source>
</evidence>
<feature type="compositionally biased region" description="Low complexity" evidence="2">
    <location>
        <begin position="27"/>
        <end position="44"/>
    </location>
</feature>
<dbReference type="PANTHER" id="PTHR23079">
    <property type="entry name" value="RNA-DEPENDENT RNA POLYMERASE"/>
    <property type="match status" value="1"/>
</dbReference>
<dbReference type="EMBL" id="JAWWNJ010000010">
    <property type="protein sequence ID" value="KAK7046708.1"/>
    <property type="molecule type" value="Genomic_DNA"/>
</dbReference>
<dbReference type="PANTHER" id="PTHR23079:SF14">
    <property type="entry name" value="RNA-DEPENDENT RNA POLYMERASE"/>
    <property type="match status" value="1"/>
</dbReference>
<comment type="similarity">
    <text evidence="1">Belongs to the RdRP family.</text>
</comment>
<feature type="compositionally biased region" description="Low complexity" evidence="2">
    <location>
        <begin position="1"/>
        <end position="11"/>
    </location>
</feature>
<sequence>MSSQPSSQDSNPDSDEDIWSSVEELPSDFSSTPSLSFSSSPGLSQEEFSRPRSCLPNASATSRPLKRKRDDSPGVLAKKSKHAAAGTVLLSKTTSSAADTGPVLIASLDGLADQSSIAAFNGLSTGVLWEIARLASLERLTNVSVEDIKSLRGTNSDAAPKTVEILLKEKTRDLDTDRAFSAERKSQCPWQELDAEEAALLNNPNSALGNCPESPKGFYGGKVGFIGNIDEVAGRYNVTLDRCTLTTSCRLCRQFGSSSILRLKVPLKILHHNQNLKTFVRRPFVILGSVFRAFYAKETTVFLFRTRENYSNGQIYDPPSGGLSLFDFLNQFNPLQLNTDQALCKWASRFALGLSNSVPGPVLPPARVDEITDILSSTKSNMTDGCGISNVAFNLKLKFDFQLETIPCAVQVRHGGKKGILLICPDSTHDATPQLAFRNPSQVKIRYSEASKAHPANATVDILRFSRTKCPTRISAEVIINLEHNGVPADVFVRMQEAYIAKGVEELLSWAQEPGRETAEIMMQLWAAVEKSEDVYSARRVREAVGEARFRGFREKFNDATPDEEDDSELFDGAVHERSIAWWPDYISGSPSSLAETCMVLLDSGFTPQSLPVLRDKLKQIVRTKIKFRANHFIYEVAQSASAFVVPDHWGVLEEDEIHFKSSRRQFPTDDGLQSDIILGDVLMTRNPCKLPTDVRKLRAVKHSQLHDLVDVIVCSVKGQRRLLDYLAGGDYDGDTAIVIWDKEIIDAFTNADEKYSIEPKGVNQCFEQTTKSVGEFIRENGGKMPAVKASMLQEYLLGSLRDPSAVGQYSGMHDNSVVKHGYSHPNSIRLAYLFCKILDSPKTGHQLKQKTWDADKSKHGHVHGPAWKNGKKDKKEVTGSALNTPYLQRNVDPTNPLLARPFIMDVLNQTALLQRDQWLKDAEAIFAEFEQREVVLDPDLAKPWNDFSDFVAQQVRVDKKPKEDLEKIGKHVEAMYARHTKEIKGYSSSSASHFTDAGIKERQDKLRALSYDFAARPQPGEDLKTLFDEVQIARLRASYAYIYDHENNGSKGWSRFPWNVALGELCKIKASALGPQKSVVMQFYERFRLGGNRR</sequence>
<dbReference type="GO" id="GO:0004497">
    <property type="term" value="F:monooxygenase activity"/>
    <property type="evidence" value="ECO:0007669"/>
    <property type="project" value="UniProtKB-KW"/>
</dbReference>
<keyword evidence="1" id="KW-0694">RNA-binding</keyword>
<comment type="caution">
    <text evidence="4">The sequence shown here is derived from an EMBL/GenBank/DDBJ whole genome shotgun (WGS) entry which is preliminary data.</text>
</comment>
<keyword evidence="1" id="KW-0808">Transferase</keyword>
<dbReference type="EC" id="2.7.7.48" evidence="1"/>
<name>A0AAW0D7C9_9AGAR</name>
<keyword evidence="5" id="KW-1185">Reference proteome</keyword>
<organism evidence="4 5">
    <name type="scientific">Favolaschia claudopus</name>
    <dbReference type="NCBI Taxonomy" id="2862362"/>
    <lineage>
        <taxon>Eukaryota</taxon>
        <taxon>Fungi</taxon>
        <taxon>Dikarya</taxon>
        <taxon>Basidiomycota</taxon>
        <taxon>Agaricomycotina</taxon>
        <taxon>Agaricomycetes</taxon>
        <taxon>Agaricomycetidae</taxon>
        <taxon>Agaricales</taxon>
        <taxon>Marasmiineae</taxon>
        <taxon>Mycenaceae</taxon>
        <taxon>Favolaschia</taxon>
    </lineage>
</organism>
<evidence type="ECO:0000256" key="2">
    <source>
        <dbReference type="SAM" id="MobiDB-lite"/>
    </source>
</evidence>
<gene>
    <name evidence="4" type="ORF">R3P38DRAFT_2875377</name>
</gene>
<comment type="catalytic activity">
    <reaction evidence="1">
        <text>RNA(n) + a ribonucleoside 5'-triphosphate = RNA(n+1) + diphosphate</text>
        <dbReference type="Rhea" id="RHEA:21248"/>
        <dbReference type="Rhea" id="RHEA-COMP:14527"/>
        <dbReference type="Rhea" id="RHEA-COMP:17342"/>
        <dbReference type="ChEBI" id="CHEBI:33019"/>
        <dbReference type="ChEBI" id="CHEBI:61557"/>
        <dbReference type="ChEBI" id="CHEBI:140395"/>
        <dbReference type="EC" id="2.7.7.48"/>
    </reaction>
</comment>
<reference evidence="4 5" key="1">
    <citation type="journal article" date="2024" name="J Genomics">
        <title>Draft genome sequencing and assembly of Favolaschia claudopus CIRM-BRFM 2984 isolated from oak limbs.</title>
        <authorList>
            <person name="Navarro D."/>
            <person name="Drula E."/>
            <person name="Chaduli D."/>
            <person name="Cazenave R."/>
            <person name="Ahrendt S."/>
            <person name="Wang J."/>
            <person name="Lipzen A."/>
            <person name="Daum C."/>
            <person name="Barry K."/>
            <person name="Grigoriev I.V."/>
            <person name="Favel A."/>
            <person name="Rosso M.N."/>
            <person name="Martin F."/>
        </authorList>
    </citation>
    <scope>NUCLEOTIDE SEQUENCE [LARGE SCALE GENOMIC DNA]</scope>
    <source>
        <strain evidence="4 5">CIRM-BRFM 2984</strain>
    </source>
</reference>
<dbReference type="Pfam" id="PF05183">
    <property type="entry name" value="RdRP"/>
    <property type="match status" value="1"/>
</dbReference>
<dbReference type="InterPro" id="IPR007855">
    <property type="entry name" value="RDRP"/>
</dbReference>
<proteinExistence type="inferred from homology"/>
<evidence type="ECO:0000313" key="4">
    <source>
        <dbReference type="EMBL" id="KAK7046708.1"/>
    </source>
</evidence>
<keyword evidence="1" id="KW-0548">Nucleotidyltransferase</keyword>
<dbReference type="GO" id="GO:0003723">
    <property type="term" value="F:RNA binding"/>
    <property type="evidence" value="ECO:0007669"/>
    <property type="project" value="UniProtKB-KW"/>
</dbReference>
<feature type="domain" description="RDRP core" evidence="3">
    <location>
        <begin position="238"/>
        <end position="876"/>
    </location>
</feature>
<keyword evidence="1" id="KW-0696">RNA-directed RNA polymerase</keyword>
<evidence type="ECO:0000259" key="3">
    <source>
        <dbReference type="Pfam" id="PF05183"/>
    </source>
</evidence>
<protein>
    <recommendedName>
        <fullName evidence="1">RNA-dependent RNA polymerase</fullName>
        <ecNumber evidence="1">2.7.7.48</ecNumber>
    </recommendedName>
</protein>
<accession>A0AAW0D7C9</accession>
<feature type="region of interest" description="Disordered" evidence="2">
    <location>
        <begin position="853"/>
        <end position="875"/>
    </location>
</feature>
<dbReference type="InterPro" id="IPR057596">
    <property type="entry name" value="RDRP_core"/>
</dbReference>
<dbReference type="AlphaFoldDB" id="A0AAW0D7C9"/>
<evidence type="ECO:0000256" key="1">
    <source>
        <dbReference type="RuleBase" id="RU363098"/>
    </source>
</evidence>
<dbReference type="GO" id="GO:0031380">
    <property type="term" value="C:nuclear RNA-directed RNA polymerase complex"/>
    <property type="evidence" value="ECO:0007669"/>
    <property type="project" value="TreeGrafter"/>
</dbReference>
<keyword evidence="4" id="KW-0503">Monooxygenase</keyword>
<keyword evidence="4" id="KW-0560">Oxidoreductase</keyword>
<dbReference type="GO" id="GO:0030422">
    <property type="term" value="P:siRNA processing"/>
    <property type="evidence" value="ECO:0007669"/>
    <property type="project" value="TreeGrafter"/>
</dbReference>
<dbReference type="GO" id="GO:0003968">
    <property type="term" value="F:RNA-directed RNA polymerase activity"/>
    <property type="evidence" value="ECO:0007669"/>
    <property type="project" value="UniProtKB-KW"/>
</dbReference>
<dbReference type="Proteomes" id="UP001362999">
    <property type="component" value="Unassembled WGS sequence"/>
</dbReference>